<feature type="region of interest" description="Disordered" evidence="5">
    <location>
        <begin position="186"/>
        <end position="257"/>
    </location>
</feature>
<dbReference type="PANTHER" id="PTHR12911">
    <property type="entry name" value="SAD1/UNC-84-LIKE PROTEIN-RELATED"/>
    <property type="match status" value="1"/>
</dbReference>
<dbReference type="PROSITE" id="PS51469">
    <property type="entry name" value="SUN"/>
    <property type="match status" value="1"/>
</dbReference>
<evidence type="ECO:0000313" key="9">
    <source>
        <dbReference type="Proteomes" id="UP000235023"/>
    </source>
</evidence>
<dbReference type="OrthoDB" id="342281at2759"/>
<name>A0A2J5HMQ0_9EURO</name>
<feature type="compositionally biased region" description="Basic residues" evidence="5">
    <location>
        <begin position="1"/>
        <end position="13"/>
    </location>
</feature>
<dbReference type="Pfam" id="PF07738">
    <property type="entry name" value="Sad1_UNC"/>
    <property type="match status" value="1"/>
</dbReference>
<protein>
    <recommendedName>
        <fullName evidence="7">SUN domain-containing protein</fullName>
    </recommendedName>
</protein>
<evidence type="ECO:0000256" key="1">
    <source>
        <dbReference type="ARBA" id="ARBA00004370"/>
    </source>
</evidence>
<evidence type="ECO:0000256" key="6">
    <source>
        <dbReference type="SAM" id="Phobius"/>
    </source>
</evidence>
<feature type="domain" description="SUN" evidence="7">
    <location>
        <begin position="377"/>
        <end position="596"/>
    </location>
</feature>
<reference evidence="9" key="1">
    <citation type="submission" date="2017-12" db="EMBL/GenBank/DDBJ databases">
        <authorList>
            <consortium name="DOE Joint Genome Institute"/>
            <person name="Mondo S.J."/>
            <person name="Kjaerbolling I."/>
            <person name="Vesth T.C."/>
            <person name="Frisvad J.C."/>
            <person name="Nybo J.L."/>
            <person name="Theobald S."/>
            <person name="Kuo A."/>
            <person name="Bowyer P."/>
            <person name="Matsuda Y."/>
            <person name="Lyhne E.K."/>
            <person name="Kogle M.E."/>
            <person name="Clum A."/>
            <person name="Lipzen A."/>
            <person name="Salamov A."/>
            <person name="Ngan C.Y."/>
            <person name="Daum C."/>
            <person name="Chiniquy J."/>
            <person name="Barry K."/>
            <person name="LaButti K."/>
            <person name="Haridas S."/>
            <person name="Simmons B.A."/>
            <person name="Magnuson J.K."/>
            <person name="Mortensen U.H."/>
            <person name="Larsen T.O."/>
            <person name="Grigoriev I.V."/>
            <person name="Baker S.E."/>
            <person name="Andersen M.R."/>
            <person name="Nordberg H.P."/>
            <person name="Cantor M.N."/>
            <person name="Hua S.X."/>
        </authorList>
    </citation>
    <scope>NUCLEOTIDE SEQUENCE [LARGE SCALE GENOMIC DNA]</scope>
    <source>
        <strain evidence="9">IBT 19404</strain>
    </source>
</reference>
<dbReference type="Gene3D" id="2.60.120.260">
    <property type="entry name" value="Galactose-binding domain-like"/>
    <property type="match status" value="1"/>
</dbReference>
<feature type="compositionally biased region" description="Low complexity" evidence="5">
    <location>
        <begin position="210"/>
        <end position="221"/>
    </location>
</feature>
<feature type="compositionally biased region" description="Basic and acidic residues" evidence="5">
    <location>
        <begin position="187"/>
        <end position="198"/>
    </location>
</feature>
<evidence type="ECO:0000313" key="8">
    <source>
        <dbReference type="EMBL" id="PLN78452.1"/>
    </source>
</evidence>
<accession>A0A2J5HMQ0</accession>
<dbReference type="AlphaFoldDB" id="A0A2J5HMQ0"/>
<gene>
    <name evidence="8" type="ORF">BDW42DRAFT_187402</name>
</gene>
<dbReference type="InterPro" id="IPR012919">
    <property type="entry name" value="SUN_dom"/>
</dbReference>
<keyword evidence="9" id="KW-1185">Reference proteome</keyword>
<evidence type="ECO:0000256" key="4">
    <source>
        <dbReference type="ARBA" id="ARBA00023136"/>
    </source>
</evidence>
<dbReference type="PANTHER" id="PTHR12911:SF8">
    <property type="entry name" value="KLAROID PROTEIN-RELATED"/>
    <property type="match status" value="1"/>
</dbReference>
<proteinExistence type="predicted"/>
<evidence type="ECO:0000256" key="3">
    <source>
        <dbReference type="ARBA" id="ARBA00022989"/>
    </source>
</evidence>
<keyword evidence="2 6" id="KW-0812">Transmembrane</keyword>
<keyword evidence="3 6" id="KW-1133">Transmembrane helix</keyword>
<comment type="subcellular location">
    <subcellularLocation>
        <location evidence="1">Membrane</location>
    </subcellularLocation>
</comment>
<keyword evidence="4 6" id="KW-0472">Membrane</keyword>
<dbReference type="EMBL" id="KZ559576">
    <property type="protein sequence ID" value="PLN78452.1"/>
    <property type="molecule type" value="Genomic_DNA"/>
</dbReference>
<feature type="transmembrane region" description="Helical" evidence="6">
    <location>
        <begin position="262"/>
        <end position="289"/>
    </location>
</feature>
<evidence type="ECO:0000259" key="7">
    <source>
        <dbReference type="PROSITE" id="PS51469"/>
    </source>
</evidence>
<evidence type="ECO:0000256" key="2">
    <source>
        <dbReference type="ARBA" id="ARBA00022692"/>
    </source>
</evidence>
<dbReference type="InterPro" id="IPR045119">
    <property type="entry name" value="SUN1-5"/>
</dbReference>
<feature type="region of interest" description="Disordered" evidence="5">
    <location>
        <begin position="81"/>
        <end position="110"/>
    </location>
</feature>
<dbReference type="Proteomes" id="UP000235023">
    <property type="component" value="Unassembled WGS sequence"/>
</dbReference>
<dbReference type="GO" id="GO:0034993">
    <property type="term" value="C:meiotic nuclear membrane microtubule tethering complex"/>
    <property type="evidence" value="ECO:0007669"/>
    <property type="project" value="TreeGrafter"/>
</dbReference>
<organism evidence="8 9">
    <name type="scientific">Aspergillus taichungensis</name>
    <dbReference type="NCBI Taxonomy" id="482145"/>
    <lineage>
        <taxon>Eukaryota</taxon>
        <taxon>Fungi</taxon>
        <taxon>Dikarya</taxon>
        <taxon>Ascomycota</taxon>
        <taxon>Pezizomycotina</taxon>
        <taxon>Eurotiomycetes</taxon>
        <taxon>Eurotiomycetidae</taxon>
        <taxon>Eurotiales</taxon>
        <taxon>Aspergillaceae</taxon>
        <taxon>Aspergillus</taxon>
        <taxon>Aspergillus subgen. Circumdati</taxon>
    </lineage>
</organism>
<dbReference type="GO" id="GO:0043495">
    <property type="term" value="F:protein-membrane adaptor activity"/>
    <property type="evidence" value="ECO:0007669"/>
    <property type="project" value="TreeGrafter"/>
</dbReference>
<sequence length="596" mass="65845">MPPKRAAARRKGATPRQEEPTPESYFRDMNPAAKPTLPDLPTKHSFAYGSTSTPLLPRELRARPRMGLAEIADAIDEGIQMAQEREDDQHNTRAARKRTASPVRRREPTPDQIQLMGSLHDAMDSPTPTPPVPHTFSEVSTPASQAANNLHYPTPMMQLGSTAPNDADLESSLQVHFADNESTISWDVEREIHDDDLQRVGPTKKGPQDEPLSMRESSSPSSPSPPPSLSKSKSRTPEPAVDKSAKRKSPSPARPSANHRGVAWLFGYLVRIVWFVVVGVGSISAAVSYGDVIVDFARDLFPLGRNSPSVYPNGTNLAALTSLNNEVYKLGTQVSSLSREVKTIKTEVKNIPAPTTVVESGVSTGRARTNFLSLGMGVIIDPHRTSPSSRIKQSYYEKMFPGSMARKPQPALTALTPWQDVGECWCSKPRRGMSQLSVLLQQRIVPEEVVVEHIPKGATIRPEVAPRDMELWVRFAIVDGAANTPWHQGLTHLSRQSTPLIREGFSLHDTVIETLKLAYPGQPESAFYGDPLLGLSFYRVGQWTYDINSPHHVQTFDLDAVLDMPSLRVDHVVIRAKTNWGADDTCFYRVKLHGHL</sequence>
<evidence type="ECO:0000256" key="5">
    <source>
        <dbReference type="SAM" id="MobiDB-lite"/>
    </source>
</evidence>
<feature type="region of interest" description="Disordered" evidence="5">
    <location>
        <begin position="1"/>
        <end position="52"/>
    </location>
</feature>